<evidence type="ECO:0000313" key="3">
    <source>
        <dbReference type="Proteomes" id="UP001501710"/>
    </source>
</evidence>
<feature type="domain" description="DUF397" evidence="1">
    <location>
        <begin position="4"/>
        <end position="57"/>
    </location>
</feature>
<dbReference type="Proteomes" id="UP001501710">
    <property type="component" value="Unassembled WGS sequence"/>
</dbReference>
<protein>
    <submittedName>
        <fullName evidence="2">DUF397 domain-containing protein</fullName>
    </submittedName>
</protein>
<evidence type="ECO:0000259" key="1">
    <source>
        <dbReference type="Pfam" id="PF04149"/>
    </source>
</evidence>
<name>A0ABP8CPS8_9ACTN</name>
<comment type="caution">
    <text evidence="2">The sequence shown here is derived from an EMBL/GenBank/DDBJ whole genome shotgun (WGS) entry which is preliminary data.</text>
</comment>
<dbReference type="InterPro" id="IPR007278">
    <property type="entry name" value="DUF397"/>
</dbReference>
<gene>
    <name evidence="2" type="ORF">GCM10022254_72070</name>
</gene>
<dbReference type="Pfam" id="PF04149">
    <property type="entry name" value="DUF397"/>
    <property type="match status" value="1"/>
</dbReference>
<dbReference type="RefSeq" id="WP_344906936.1">
    <property type="nucleotide sequence ID" value="NZ_BAABAS010000029.1"/>
</dbReference>
<sequence length="64" mass="6706">MTTNWRKSSYSGNSTDEMCVEVGELASGVGIRDSKDPNGGLLDVSSTEFAALVGRIKQGALDLA</sequence>
<evidence type="ECO:0000313" key="2">
    <source>
        <dbReference type="EMBL" id="GAA4241789.1"/>
    </source>
</evidence>
<organism evidence="2 3">
    <name type="scientific">Actinomadura meridiana</name>
    <dbReference type="NCBI Taxonomy" id="559626"/>
    <lineage>
        <taxon>Bacteria</taxon>
        <taxon>Bacillati</taxon>
        <taxon>Actinomycetota</taxon>
        <taxon>Actinomycetes</taxon>
        <taxon>Streptosporangiales</taxon>
        <taxon>Thermomonosporaceae</taxon>
        <taxon>Actinomadura</taxon>
    </lineage>
</organism>
<dbReference type="EMBL" id="BAABAS010000029">
    <property type="protein sequence ID" value="GAA4241789.1"/>
    <property type="molecule type" value="Genomic_DNA"/>
</dbReference>
<reference evidence="3" key="1">
    <citation type="journal article" date="2019" name="Int. J. Syst. Evol. Microbiol.">
        <title>The Global Catalogue of Microorganisms (GCM) 10K type strain sequencing project: providing services to taxonomists for standard genome sequencing and annotation.</title>
        <authorList>
            <consortium name="The Broad Institute Genomics Platform"/>
            <consortium name="The Broad Institute Genome Sequencing Center for Infectious Disease"/>
            <person name="Wu L."/>
            <person name="Ma J."/>
        </authorList>
    </citation>
    <scope>NUCLEOTIDE SEQUENCE [LARGE SCALE GENOMIC DNA]</scope>
    <source>
        <strain evidence="3">JCM 17440</strain>
    </source>
</reference>
<keyword evidence="3" id="KW-1185">Reference proteome</keyword>
<accession>A0ABP8CPS8</accession>
<proteinExistence type="predicted"/>